<feature type="compositionally biased region" description="Low complexity" evidence="10">
    <location>
        <begin position="419"/>
        <end position="428"/>
    </location>
</feature>
<feature type="region of interest" description="Disordered" evidence="10">
    <location>
        <begin position="128"/>
        <end position="348"/>
    </location>
</feature>
<accession>A0A9W8XZQ5</accession>
<keyword evidence="5 9" id="KW-0233">DNA recombination</keyword>
<dbReference type="OrthoDB" id="5349119at2759"/>
<sequence>MGIDVGPVPMPFPATEQPPYDGQAATADSAQLAAWRRLPRLSMAGTCYEIVVLSSSPPAAELYDAPSPPKGFSPATRRVAMSPPSPLAFSPPASPERTAAGASKTNPRAAPIPEGVVRGFATVGSLVRSEHFADQPDDDLTKTQQPQSRRRSLEGAEEKSRVSNKPRKRAAKKSTADDTTEAKPKPRARKPKADKPNTALDPDLRLPASTKSPFFPIEDAVPPIDAPKETADPAPKLTKSGKPRKPRAKKQPPEHGKAETESKPKRTRTTKPKGAAGAGKLQREGASVVSSHFRGNGDRGEEAAADELGPRKSADLQNAADESISLWEIPPSPRPANKAPVKQRPPDPIAEGLQLEEAVARRRDWTPPPQDTAVTTPFTDSVGKENKQSAQDANGTFTHMLSNFAYARSPSAQITLKTVSSTTDATAATKRRRVELIEVPSNQSNSRNSSPEKGKAPKKKPRTITDLVTGQYAPKDPSPDPHAVMSNFFQPPTTTTKVPLNDVSAPEADASLKKPPLRRSKSKSNSEDTGPKAKSKKTSGKVAKPKPVAEKLLSPTSAVLRMNRQDVLFGTSSQLALEESPGMVRQLQLALKESELDIATSPELHLPAPPRWPRLLKVEGKRKLWAAGARDDDGSMLEHMEDVYIPEPDRTQDISLLMDGTHDESDSVPAFGHIDDLDPPPLIAISSDLPTPPRTTSQASQHIKPDDVASPFRELVFEDIDDFEQEPPPSNQNVDSQNSFADIEDFHFPPSAQLLKSAQPTLRPPISEHADEIPMQRPGTLPKPRATIPAVAESSTMKLNPGPSQPNRKPKMPHIPLTPPKSSSRFIDIEEILDSEDEALEALSPTPPRTRNIQDCEPLPLVSLDSSPTKATSKPTSDTSALTPVFRIPTSSLQWEHIKADIFSRITLHIRTLPPTTDPKRPCWHEKILMYDPIVLEDLTAHLNSTTTIRTYKKATQKQIKAWNQKLKSDAQAVLSVGENGEEVLAIEKALETYMVQGWCESMSVCCIYGEGRGHGGARKGLY</sequence>
<evidence type="ECO:0000256" key="1">
    <source>
        <dbReference type="ARBA" id="ARBA00004123"/>
    </source>
</evidence>
<feature type="region of interest" description="Disordered" evidence="10">
    <location>
        <begin position="419"/>
        <end position="550"/>
    </location>
</feature>
<feature type="compositionally biased region" description="Basic and acidic residues" evidence="10">
    <location>
        <begin position="251"/>
        <end position="264"/>
    </location>
</feature>
<feature type="region of interest" description="Disordered" evidence="10">
    <location>
        <begin position="689"/>
        <end position="708"/>
    </location>
</feature>
<dbReference type="InterPro" id="IPR027784">
    <property type="entry name" value="Slx4_ascomycetes"/>
</dbReference>
<evidence type="ECO:0000313" key="11">
    <source>
        <dbReference type="EMBL" id="KAJ4364028.1"/>
    </source>
</evidence>
<keyword evidence="7 9" id="KW-0539">Nucleus</keyword>
<keyword evidence="11" id="KW-0378">Hydrolase</keyword>
<gene>
    <name evidence="9 11" type="primary">SLX4</name>
    <name evidence="11" type="ORF">N0V83_009483</name>
</gene>
<evidence type="ECO:0000256" key="3">
    <source>
        <dbReference type="ARBA" id="ARBA00022553"/>
    </source>
</evidence>
<comment type="subcellular location">
    <subcellularLocation>
        <location evidence="1 9">Nucleus</location>
    </subcellularLocation>
</comment>
<keyword evidence="4 9" id="KW-0227">DNA damage</keyword>
<reference evidence="11" key="1">
    <citation type="submission" date="2022-10" db="EMBL/GenBank/DDBJ databases">
        <title>Tapping the CABI collections for fungal endophytes: first genome assemblies for Collariella, Neodidymelliopsis, Ascochyta clinopodiicola, Didymella pomorum, Didymosphaeria variabile, Neocosmospora piperis and Neocucurbitaria cava.</title>
        <authorList>
            <person name="Hill R."/>
        </authorList>
    </citation>
    <scope>NUCLEOTIDE SEQUENCE</scope>
    <source>
        <strain evidence="11">IMI 356814</strain>
    </source>
</reference>
<dbReference type="GO" id="GO:0006260">
    <property type="term" value="P:DNA replication"/>
    <property type="evidence" value="ECO:0007669"/>
    <property type="project" value="InterPro"/>
</dbReference>
<feature type="compositionally biased region" description="Basic and acidic residues" evidence="10">
    <location>
        <begin position="295"/>
        <end position="314"/>
    </location>
</feature>
<keyword evidence="3 9" id="KW-0597">Phosphoprotein</keyword>
<evidence type="ECO:0000256" key="10">
    <source>
        <dbReference type="SAM" id="MobiDB-lite"/>
    </source>
</evidence>
<feature type="compositionally biased region" description="Basic and acidic residues" evidence="10">
    <location>
        <begin position="151"/>
        <end position="161"/>
    </location>
</feature>
<comment type="subunit">
    <text evidence="9">Forms a heterodimer with SLX1.</text>
</comment>
<name>A0A9W8XZQ5_9PLEO</name>
<protein>
    <recommendedName>
        <fullName evidence="8 9">Structure-specific endonuclease subunit SLX4</fullName>
    </recommendedName>
</protein>
<organism evidence="11 12">
    <name type="scientific">Neocucurbitaria cava</name>
    <dbReference type="NCBI Taxonomy" id="798079"/>
    <lineage>
        <taxon>Eukaryota</taxon>
        <taxon>Fungi</taxon>
        <taxon>Dikarya</taxon>
        <taxon>Ascomycota</taxon>
        <taxon>Pezizomycotina</taxon>
        <taxon>Dothideomycetes</taxon>
        <taxon>Pleosporomycetidae</taxon>
        <taxon>Pleosporales</taxon>
        <taxon>Pleosporineae</taxon>
        <taxon>Cucurbitariaceae</taxon>
        <taxon>Neocucurbitaria</taxon>
    </lineage>
</organism>
<evidence type="ECO:0000313" key="12">
    <source>
        <dbReference type="Proteomes" id="UP001140560"/>
    </source>
</evidence>
<dbReference type="AlphaFoldDB" id="A0A9W8XZQ5"/>
<evidence type="ECO:0000256" key="7">
    <source>
        <dbReference type="ARBA" id="ARBA00023242"/>
    </source>
</evidence>
<feature type="region of interest" description="Disordered" evidence="10">
    <location>
        <begin position="361"/>
        <end position="395"/>
    </location>
</feature>
<keyword evidence="6 9" id="KW-0234">DNA repair</keyword>
<dbReference type="GO" id="GO:0006281">
    <property type="term" value="P:DNA repair"/>
    <property type="evidence" value="ECO:0007669"/>
    <property type="project" value="UniProtKB-UniRule"/>
</dbReference>
<feature type="compositionally biased region" description="Basic residues" evidence="10">
    <location>
        <begin position="162"/>
        <end position="172"/>
    </location>
</feature>
<keyword evidence="11" id="KW-0540">Nuclease</keyword>
<feature type="region of interest" description="Disordered" evidence="10">
    <location>
        <begin position="792"/>
        <end position="822"/>
    </location>
</feature>
<feature type="compositionally biased region" description="Basic residues" evidence="10">
    <location>
        <begin position="239"/>
        <end position="250"/>
    </location>
</feature>
<dbReference type="GO" id="GO:0033557">
    <property type="term" value="C:Slx1-Slx4 complex"/>
    <property type="evidence" value="ECO:0007669"/>
    <property type="project" value="UniProtKB-UniRule"/>
</dbReference>
<dbReference type="HAMAP" id="MF_03110">
    <property type="entry name" value="Endonuc_su_Slx4"/>
    <property type="match status" value="1"/>
</dbReference>
<evidence type="ECO:0000256" key="5">
    <source>
        <dbReference type="ARBA" id="ARBA00023172"/>
    </source>
</evidence>
<comment type="PTM">
    <text evidence="9">Phosphorylated in response to DNA damage.</text>
</comment>
<comment type="similarity">
    <text evidence="2 9">Belongs to the SLX4 family.</text>
</comment>
<evidence type="ECO:0000256" key="6">
    <source>
        <dbReference type="ARBA" id="ARBA00023204"/>
    </source>
</evidence>
<dbReference type="Pfam" id="PF09494">
    <property type="entry name" value="Slx4"/>
    <property type="match status" value="1"/>
</dbReference>
<comment type="caution">
    <text evidence="11">The sequence shown here is derived from an EMBL/GenBank/DDBJ whole genome shotgun (WGS) entry which is preliminary data.</text>
</comment>
<proteinExistence type="inferred from homology"/>
<evidence type="ECO:0000256" key="4">
    <source>
        <dbReference type="ARBA" id="ARBA00022763"/>
    </source>
</evidence>
<evidence type="ECO:0000256" key="2">
    <source>
        <dbReference type="ARBA" id="ARBA00006661"/>
    </source>
</evidence>
<dbReference type="InterPro" id="IPR018574">
    <property type="entry name" value="Structure-sp_endonuc_su_Slx4"/>
</dbReference>
<keyword evidence="12" id="KW-1185">Reference proteome</keyword>
<keyword evidence="11" id="KW-0255">Endonuclease</keyword>
<feature type="region of interest" description="Disordered" evidence="10">
    <location>
        <begin position="59"/>
        <end position="115"/>
    </location>
</feature>
<dbReference type="GO" id="GO:0017108">
    <property type="term" value="F:5'-flap endonuclease activity"/>
    <property type="evidence" value="ECO:0007669"/>
    <property type="project" value="InterPro"/>
</dbReference>
<comment type="function">
    <text evidence="9">Regulatory subunit of the SLX1-SLX4 structure-specific endonuclease that resolves DNA secondary structures generated during DNA repair and recombination. Has endonuclease activity towards branched DNA substrates, introducing single-strand cuts in duplex DNA close to junctions with ss-DNA.</text>
</comment>
<dbReference type="GO" id="GO:0006310">
    <property type="term" value="P:DNA recombination"/>
    <property type="evidence" value="ECO:0007669"/>
    <property type="project" value="UniProtKB-UniRule"/>
</dbReference>
<evidence type="ECO:0000256" key="8">
    <source>
        <dbReference type="ARBA" id="ARBA00029496"/>
    </source>
</evidence>
<feature type="region of interest" description="Disordered" evidence="10">
    <location>
        <begin position="1"/>
        <end position="27"/>
    </location>
</feature>
<dbReference type="Proteomes" id="UP001140560">
    <property type="component" value="Unassembled WGS sequence"/>
</dbReference>
<feature type="compositionally biased region" description="Low complexity" evidence="10">
    <location>
        <begin position="865"/>
        <end position="880"/>
    </location>
</feature>
<evidence type="ECO:0000256" key="9">
    <source>
        <dbReference type="HAMAP-Rule" id="MF_03110"/>
    </source>
</evidence>
<dbReference type="EMBL" id="JAPEUY010000018">
    <property type="protein sequence ID" value="KAJ4364028.1"/>
    <property type="molecule type" value="Genomic_DNA"/>
</dbReference>
<feature type="compositionally biased region" description="Polar residues" evidence="10">
    <location>
        <begin position="487"/>
        <end position="498"/>
    </location>
</feature>
<feature type="compositionally biased region" description="Basic and acidic residues" evidence="10">
    <location>
        <begin position="174"/>
        <end position="184"/>
    </location>
</feature>
<feature type="region of interest" description="Disordered" evidence="10">
    <location>
        <begin position="842"/>
        <end position="880"/>
    </location>
</feature>